<reference evidence="2 3" key="1">
    <citation type="submission" date="2024-09" db="EMBL/GenBank/DDBJ databases">
        <authorList>
            <person name="Sun Q."/>
            <person name="Mori K."/>
        </authorList>
    </citation>
    <scope>NUCLEOTIDE SEQUENCE [LARGE SCALE GENOMIC DNA]</scope>
    <source>
        <strain evidence="2 3">KCTC 23076</strain>
    </source>
</reference>
<dbReference type="GO" id="GO:0016787">
    <property type="term" value="F:hydrolase activity"/>
    <property type="evidence" value="ECO:0007669"/>
    <property type="project" value="UniProtKB-KW"/>
</dbReference>
<organism evidence="2 3">
    <name type="scientific">Lysobacter korlensis</name>
    <dbReference type="NCBI Taxonomy" id="553636"/>
    <lineage>
        <taxon>Bacteria</taxon>
        <taxon>Pseudomonadati</taxon>
        <taxon>Pseudomonadota</taxon>
        <taxon>Gammaproteobacteria</taxon>
        <taxon>Lysobacterales</taxon>
        <taxon>Lysobacteraceae</taxon>
        <taxon>Lysobacter</taxon>
    </lineage>
</organism>
<keyword evidence="2" id="KW-0378">Hydrolase</keyword>
<keyword evidence="3" id="KW-1185">Reference proteome</keyword>
<dbReference type="Gene3D" id="3.40.50.1820">
    <property type="entry name" value="alpha/beta hydrolase"/>
    <property type="match status" value="1"/>
</dbReference>
<dbReference type="EMBL" id="JBHLTG010000003">
    <property type="protein sequence ID" value="MFC0678857.1"/>
    <property type="molecule type" value="Genomic_DNA"/>
</dbReference>
<gene>
    <name evidence="2" type="ORF">ACFFGH_13490</name>
</gene>
<evidence type="ECO:0000259" key="1">
    <source>
        <dbReference type="Pfam" id="PF12697"/>
    </source>
</evidence>
<accession>A0ABV6RPE1</accession>
<dbReference type="SUPFAM" id="SSF53474">
    <property type="entry name" value="alpha/beta-Hydrolases"/>
    <property type="match status" value="1"/>
</dbReference>
<dbReference type="Pfam" id="PF12697">
    <property type="entry name" value="Abhydrolase_6"/>
    <property type="match status" value="1"/>
</dbReference>
<evidence type="ECO:0000313" key="3">
    <source>
        <dbReference type="Proteomes" id="UP001589896"/>
    </source>
</evidence>
<proteinExistence type="predicted"/>
<protein>
    <submittedName>
        <fullName evidence="2">Alpha/beta fold hydrolase</fullName>
    </submittedName>
</protein>
<dbReference type="Proteomes" id="UP001589896">
    <property type="component" value="Unassembled WGS sequence"/>
</dbReference>
<dbReference type="InterPro" id="IPR029058">
    <property type="entry name" value="AB_hydrolase_fold"/>
</dbReference>
<feature type="domain" description="AB hydrolase-1" evidence="1">
    <location>
        <begin position="25"/>
        <end position="229"/>
    </location>
</feature>
<dbReference type="RefSeq" id="WP_386669080.1">
    <property type="nucleotide sequence ID" value="NZ_JBHLTG010000003.1"/>
</dbReference>
<name>A0ABV6RPE1_9GAMM</name>
<comment type="caution">
    <text evidence="2">The sequence shown here is derived from an EMBL/GenBank/DDBJ whole genome shotgun (WGS) entry which is preliminary data.</text>
</comment>
<sequence>MSALQRGFDHARSVDVSRPRIAAAICVHGAGGGAWEWALWRGVFEAAGLACLAIELQPAAGGLASTRFDDYVDQVHAAVAHAPRPRALIGASLGGLLALRCAEEADALVLVNALPPAPWALQLPARTSPDVVAWGADARLASTRRALPDADEATVIEAMRRWRDESGQVLREARAGIRTVPPRCPVLCLASGLDDDVPAALTADLAAALGADLMRYPTLGHVDPLLGRSAANIAAAVAAWLAQR</sequence>
<evidence type="ECO:0000313" key="2">
    <source>
        <dbReference type="EMBL" id="MFC0678857.1"/>
    </source>
</evidence>
<dbReference type="InterPro" id="IPR000073">
    <property type="entry name" value="AB_hydrolase_1"/>
</dbReference>